<name>A0ABV6LIF1_9BACI</name>
<accession>A0ABV6LIF1</accession>
<gene>
    <name evidence="1" type="ORF">ACFFGV_01095</name>
</gene>
<sequence length="111" mass="13205">MKHIMSYDLQLHQRISIKEVMNIYRFIIHSSYEVYFYQNQRMVEGHQLPHLISFFFHYKQDLPILMIINGENVEYAYQKIQSFCDKQIQASKKEAHVTKAEATIPTSASFS</sequence>
<dbReference type="EMBL" id="JBHLTP010000002">
    <property type="protein sequence ID" value="MFC0522185.1"/>
    <property type="molecule type" value="Genomic_DNA"/>
</dbReference>
<comment type="caution">
    <text evidence="1">The sequence shown here is derived from an EMBL/GenBank/DDBJ whole genome shotgun (WGS) entry which is preliminary data.</text>
</comment>
<reference evidence="1 2" key="1">
    <citation type="submission" date="2024-09" db="EMBL/GenBank/DDBJ databases">
        <authorList>
            <person name="Sun Q."/>
            <person name="Mori K."/>
        </authorList>
    </citation>
    <scope>NUCLEOTIDE SEQUENCE [LARGE SCALE GENOMIC DNA]</scope>
    <source>
        <strain evidence="1 2">NCAIM B.02529</strain>
    </source>
</reference>
<protein>
    <recommendedName>
        <fullName evidence="3">HPr family phosphocarrier protein</fullName>
    </recommendedName>
</protein>
<keyword evidence="2" id="KW-1185">Reference proteome</keyword>
<dbReference type="RefSeq" id="WP_377344706.1">
    <property type="nucleotide sequence ID" value="NZ_JBHLTP010000002.1"/>
</dbReference>
<evidence type="ECO:0000313" key="1">
    <source>
        <dbReference type="EMBL" id="MFC0522185.1"/>
    </source>
</evidence>
<dbReference type="Proteomes" id="UP001589836">
    <property type="component" value="Unassembled WGS sequence"/>
</dbReference>
<proteinExistence type="predicted"/>
<evidence type="ECO:0000313" key="2">
    <source>
        <dbReference type="Proteomes" id="UP001589836"/>
    </source>
</evidence>
<organism evidence="1 2">
    <name type="scientific">Pontibacillus salicampi</name>
    <dbReference type="NCBI Taxonomy" id="1449801"/>
    <lineage>
        <taxon>Bacteria</taxon>
        <taxon>Bacillati</taxon>
        <taxon>Bacillota</taxon>
        <taxon>Bacilli</taxon>
        <taxon>Bacillales</taxon>
        <taxon>Bacillaceae</taxon>
        <taxon>Pontibacillus</taxon>
    </lineage>
</organism>
<evidence type="ECO:0008006" key="3">
    <source>
        <dbReference type="Google" id="ProtNLM"/>
    </source>
</evidence>